<dbReference type="Proteomes" id="UP000094526">
    <property type="component" value="Unassembled WGS sequence"/>
</dbReference>
<gene>
    <name evidence="2" type="ORF">CLCR_07637</name>
</gene>
<evidence type="ECO:0000313" key="2">
    <source>
        <dbReference type="EMBL" id="OCT50544.1"/>
    </source>
</evidence>
<dbReference type="AlphaFoldDB" id="A0A1C1CPV1"/>
<accession>A0A1C1CPV1</accession>
<evidence type="ECO:0000256" key="1">
    <source>
        <dbReference type="SAM" id="MobiDB-lite"/>
    </source>
</evidence>
<comment type="caution">
    <text evidence="2">The sequence shown here is derived from an EMBL/GenBank/DDBJ whole genome shotgun (WGS) entry which is preliminary data.</text>
</comment>
<name>A0A1C1CPV1_9EURO</name>
<keyword evidence="3" id="KW-1185">Reference proteome</keyword>
<dbReference type="OrthoDB" id="5289641at2759"/>
<proteinExistence type="predicted"/>
<evidence type="ECO:0000313" key="3">
    <source>
        <dbReference type="Proteomes" id="UP000094526"/>
    </source>
</evidence>
<reference evidence="3" key="1">
    <citation type="submission" date="2015-07" db="EMBL/GenBank/DDBJ databases">
        <authorList>
            <person name="Teixeira M.M."/>
            <person name="Souza R.C."/>
            <person name="Almeida L.G."/>
            <person name="Vicente V.A."/>
            <person name="de Hoog S."/>
            <person name="Bocca A.L."/>
            <person name="de Almeida S.R."/>
            <person name="Vasconcelos A.T."/>
            <person name="Felipe M.S."/>
        </authorList>
    </citation>
    <scope>NUCLEOTIDE SEQUENCE [LARGE SCALE GENOMIC DNA]</scope>
    <source>
        <strain evidence="3">KSF</strain>
    </source>
</reference>
<dbReference type="eggNOG" id="ENOG502SRGE">
    <property type="taxonomic scope" value="Eukaryota"/>
</dbReference>
<dbReference type="VEuPathDB" id="FungiDB:G647_05466"/>
<dbReference type="EMBL" id="LGRB01000010">
    <property type="protein sequence ID" value="OCT50544.1"/>
    <property type="molecule type" value="Genomic_DNA"/>
</dbReference>
<feature type="region of interest" description="Disordered" evidence="1">
    <location>
        <begin position="1"/>
        <end position="33"/>
    </location>
</feature>
<dbReference type="PANTHER" id="PTHR39697">
    <property type="entry name" value="RICIN B LECTIN DOMAIN-CONTAINING PROTEIN-RELATED"/>
    <property type="match status" value="1"/>
</dbReference>
<organism evidence="2 3">
    <name type="scientific">Cladophialophora carrionii</name>
    <dbReference type="NCBI Taxonomy" id="86049"/>
    <lineage>
        <taxon>Eukaryota</taxon>
        <taxon>Fungi</taxon>
        <taxon>Dikarya</taxon>
        <taxon>Ascomycota</taxon>
        <taxon>Pezizomycotina</taxon>
        <taxon>Eurotiomycetes</taxon>
        <taxon>Chaetothyriomycetidae</taxon>
        <taxon>Chaetothyriales</taxon>
        <taxon>Herpotrichiellaceae</taxon>
        <taxon>Cladophialophora</taxon>
    </lineage>
</organism>
<dbReference type="VEuPathDB" id="FungiDB:CLCR_07637"/>
<dbReference type="PANTHER" id="PTHR39697:SF1">
    <property type="entry name" value="RICIN B LECTIN DOMAIN-CONTAINING PROTEIN"/>
    <property type="match status" value="1"/>
</dbReference>
<sequence length="194" mass="21075">MVLNQADPNPIPEGDADNSTTYTARTPPETVCEDLDDADADADVDAKINNIPPSLPPSSVPWPGSTFIIRSLPSGQALTLLDGKVTLAPLGGRGSVHWACVETKGWLGFRNVVTGKFLGHDGKKGRLCCSVGWHRGWESFSPRVRPSGGFILMMTHFERLWPVGVKVEDGVERLAKIEKHAGDAMVSVWEFIKV</sequence>
<protein>
    <submittedName>
        <fullName evidence="2">Uncharacterized protein</fullName>
    </submittedName>
</protein>